<proteinExistence type="predicted"/>
<dbReference type="GO" id="GO:0042651">
    <property type="term" value="C:thylakoid membrane"/>
    <property type="evidence" value="ECO:0007669"/>
    <property type="project" value="TreeGrafter"/>
</dbReference>
<comment type="caution">
    <text evidence="2">The sequence shown here is derived from an EMBL/GenBank/DDBJ whole genome shotgun (WGS) entry which is preliminary data.</text>
</comment>
<name>A0AAW1QCV6_9CHLO</name>
<feature type="region of interest" description="Disordered" evidence="1">
    <location>
        <begin position="143"/>
        <end position="169"/>
    </location>
</feature>
<feature type="region of interest" description="Disordered" evidence="1">
    <location>
        <begin position="195"/>
        <end position="226"/>
    </location>
</feature>
<dbReference type="GO" id="GO:0010343">
    <property type="term" value="P:singlet oxygen-mediated programmed cell death"/>
    <property type="evidence" value="ECO:0007669"/>
    <property type="project" value="InterPro"/>
</dbReference>
<evidence type="ECO:0000256" key="1">
    <source>
        <dbReference type="SAM" id="MobiDB-lite"/>
    </source>
</evidence>
<feature type="compositionally biased region" description="Acidic residues" evidence="1">
    <location>
        <begin position="99"/>
        <end position="108"/>
    </location>
</feature>
<dbReference type="InterPro" id="IPR044680">
    <property type="entry name" value="EX1/2"/>
</dbReference>
<evidence type="ECO:0000313" key="3">
    <source>
        <dbReference type="Proteomes" id="UP001445335"/>
    </source>
</evidence>
<sequence length="460" mass="48353">MRVRVDAAALGEEDVIHISLATERFSRPAPDATGPDASDVAASASGASSFSLGELVQDLNELVSSLGSSGSGVIEVHGEAVGDAEHQLAQVNDTQRAPDDEDDDDDDGRVELSGNDFMRAPAHILRPSRHSFVLSVPPAVEAGGAPRDPAAHQFLASDPSPNPDSPTIASDLSAMVAAGPAELLAALRRRAAALTGSKTRNPASIPSSDPKADEEASAPAAEAEAAAELVRADGAEADGAGEGKESAWVKVAGEVRRVHEARNPNRPLAMSDAKLAEVIRSAAASAILGMQRDTSVNFCLEGTVTYTRLRTDYPRTDPFSGLYLGAFGSVGAQALQLQRFTWEDGEEGVQAVKLTGDRNVPAGAVSFRARIGRGRRQRGEDAYPPELGVTARYRGQGRVAARGFGNPKWVDGELLLLGGGGGAVRDAQLGFVWNIPHERRYLILLSRIELDDPLAEILAP</sequence>
<evidence type="ECO:0000313" key="2">
    <source>
        <dbReference type="EMBL" id="KAK9819177.1"/>
    </source>
</evidence>
<accession>A0AAW1QCV6</accession>
<dbReference type="Proteomes" id="UP001445335">
    <property type="component" value="Unassembled WGS sequence"/>
</dbReference>
<feature type="region of interest" description="Disordered" evidence="1">
    <location>
        <begin position="23"/>
        <end position="44"/>
    </location>
</feature>
<protein>
    <submittedName>
        <fullName evidence="2">Uncharacterized protein</fullName>
    </submittedName>
</protein>
<dbReference type="AlphaFoldDB" id="A0AAW1QCV6"/>
<reference evidence="2 3" key="1">
    <citation type="journal article" date="2024" name="Nat. Commun.">
        <title>Phylogenomics reveals the evolutionary origins of lichenization in chlorophyte algae.</title>
        <authorList>
            <person name="Puginier C."/>
            <person name="Libourel C."/>
            <person name="Otte J."/>
            <person name="Skaloud P."/>
            <person name="Haon M."/>
            <person name="Grisel S."/>
            <person name="Petersen M."/>
            <person name="Berrin J.G."/>
            <person name="Delaux P.M."/>
            <person name="Dal Grande F."/>
            <person name="Keller J."/>
        </authorList>
    </citation>
    <scope>NUCLEOTIDE SEQUENCE [LARGE SCALE GENOMIC DNA]</scope>
    <source>
        <strain evidence="2 3">SAG 245.80</strain>
    </source>
</reference>
<dbReference type="PANTHER" id="PTHR33917">
    <property type="entry name" value="PROTEIN EXECUTER 1, CHLOROPLASTIC"/>
    <property type="match status" value="1"/>
</dbReference>
<feature type="compositionally biased region" description="Polar residues" evidence="1">
    <location>
        <begin position="196"/>
        <end position="207"/>
    </location>
</feature>
<keyword evidence="3" id="KW-1185">Reference proteome</keyword>
<dbReference type="EMBL" id="JALJOU010000127">
    <property type="protein sequence ID" value="KAK9819177.1"/>
    <property type="molecule type" value="Genomic_DNA"/>
</dbReference>
<dbReference type="Pfam" id="PF12014">
    <property type="entry name" value="Cyclin_D1_bind"/>
    <property type="match status" value="1"/>
</dbReference>
<organism evidence="2 3">
    <name type="scientific">Elliptochloris bilobata</name>
    <dbReference type="NCBI Taxonomy" id="381761"/>
    <lineage>
        <taxon>Eukaryota</taxon>
        <taxon>Viridiplantae</taxon>
        <taxon>Chlorophyta</taxon>
        <taxon>core chlorophytes</taxon>
        <taxon>Trebouxiophyceae</taxon>
        <taxon>Trebouxiophyceae incertae sedis</taxon>
        <taxon>Elliptochloris clade</taxon>
        <taxon>Elliptochloris</taxon>
    </lineage>
</organism>
<feature type="region of interest" description="Disordered" evidence="1">
    <location>
        <begin position="90"/>
        <end position="113"/>
    </location>
</feature>
<gene>
    <name evidence="2" type="ORF">WJX81_007810</name>
</gene>
<feature type="compositionally biased region" description="Low complexity" evidence="1">
    <location>
        <begin position="217"/>
        <end position="226"/>
    </location>
</feature>
<dbReference type="PANTHER" id="PTHR33917:SF3">
    <property type="entry name" value="PROTEIN EXECUTER 1, CHLOROPLASTIC"/>
    <property type="match status" value="1"/>
</dbReference>